<dbReference type="EMBL" id="JARKIF010000051">
    <property type="protein sequence ID" value="KAJ7607197.1"/>
    <property type="molecule type" value="Genomic_DNA"/>
</dbReference>
<dbReference type="PANTHER" id="PTHR10907">
    <property type="entry name" value="REGUCALCIN"/>
    <property type="match status" value="1"/>
</dbReference>
<dbReference type="PRINTS" id="PR01790">
    <property type="entry name" value="SMP30FAMILY"/>
</dbReference>
<evidence type="ECO:0000256" key="2">
    <source>
        <dbReference type="PIRSR" id="PIRSR605511-1"/>
    </source>
</evidence>
<name>A0AAD7B1B9_9AGAR</name>
<keyword evidence="7" id="KW-1185">Reference proteome</keyword>
<comment type="caution">
    <text evidence="6">The sequence shown here is derived from an EMBL/GenBank/DDBJ whole genome shotgun (WGS) entry which is preliminary data.</text>
</comment>
<feature type="binding site" evidence="3">
    <location>
        <position position="294"/>
    </location>
    <ligand>
        <name>a divalent metal cation</name>
        <dbReference type="ChEBI" id="CHEBI:60240"/>
    </ligand>
</feature>
<gene>
    <name evidence="6" type="ORF">FB45DRAFT_1068011</name>
</gene>
<dbReference type="AlphaFoldDB" id="A0AAD7B1B9"/>
<evidence type="ECO:0000259" key="5">
    <source>
        <dbReference type="Pfam" id="PF08450"/>
    </source>
</evidence>
<sequence>MSALRTLPSPPFELSEPSSSEPTASQSSPSEPSAPPSTPLSASHIIASATGDELLCEGNLAYTRLLREQSESARSYFQFFNGAYPLDFRHGTLHFVDVGKNCIHHYHYATKQLTTDHYDACIGSIALRKNHPGFIAGTTRGFALLPPADPSRPSSSSEPLAIGPHVIGSNPLADPASYAESPEQPNRMFNDGVCDGSGRFFCGSKTVRGEPFLEQRQPGKVYRVEKGGNEEWRIEQVLAGFTIPNGMGITSDLKTMYISDTRAPHVRAYDYEDSTGTLSAERVWVTTPYDARPDGMCLDDQDRVYVAKWSGAKVTRYLPDGTPDLEIVFPTANNITAPVFGGPDMDIMFATSGSLNEAGEDTDAEKVAKYTAAGSVFTVQLHMYGEKGLHICVRRGFNRRRGHR</sequence>
<dbReference type="InterPro" id="IPR013658">
    <property type="entry name" value="SGL"/>
</dbReference>
<evidence type="ECO:0000313" key="6">
    <source>
        <dbReference type="EMBL" id="KAJ7607197.1"/>
    </source>
</evidence>
<comment type="cofactor">
    <cofactor evidence="3">
        <name>Zn(2+)</name>
        <dbReference type="ChEBI" id="CHEBI:29105"/>
    </cofactor>
    <text evidence="3">Binds 1 divalent metal cation per subunit.</text>
</comment>
<feature type="binding site" evidence="3">
    <location>
        <position position="245"/>
    </location>
    <ligand>
        <name>a divalent metal cation</name>
        <dbReference type="ChEBI" id="CHEBI:60240"/>
    </ligand>
</feature>
<feature type="domain" description="SMP-30/Gluconolactonase/LRE-like region" evidence="5">
    <location>
        <begin position="89"/>
        <end position="353"/>
    </location>
</feature>
<dbReference type="Gene3D" id="2.120.10.30">
    <property type="entry name" value="TolB, C-terminal domain"/>
    <property type="match status" value="1"/>
</dbReference>
<evidence type="ECO:0000256" key="1">
    <source>
        <dbReference type="ARBA" id="ARBA00008853"/>
    </source>
</evidence>
<feature type="compositionally biased region" description="Low complexity" evidence="4">
    <location>
        <begin position="146"/>
        <end position="161"/>
    </location>
</feature>
<dbReference type="GO" id="GO:0004341">
    <property type="term" value="F:gluconolactonase activity"/>
    <property type="evidence" value="ECO:0007669"/>
    <property type="project" value="TreeGrafter"/>
</dbReference>
<keyword evidence="3" id="KW-0479">Metal-binding</keyword>
<feature type="binding site" evidence="3">
    <location>
        <position position="190"/>
    </location>
    <ligand>
        <name>substrate</name>
    </ligand>
</feature>
<feature type="region of interest" description="Disordered" evidence="4">
    <location>
        <begin position="1"/>
        <end position="42"/>
    </location>
</feature>
<keyword evidence="3" id="KW-0862">Zinc</keyword>
<dbReference type="Pfam" id="PF08450">
    <property type="entry name" value="SGL"/>
    <property type="match status" value="1"/>
</dbReference>
<dbReference type="GO" id="GO:0005509">
    <property type="term" value="F:calcium ion binding"/>
    <property type="evidence" value="ECO:0007669"/>
    <property type="project" value="TreeGrafter"/>
</dbReference>
<dbReference type="PANTHER" id="PTHR10907:SF47">
    <property type="entry name" value="REGUCALCIN"/>
    <property type="match status" value="1"/>
</dbReference>
<evidence type="ECO:0000256" key="4">
    <source>
        <dbReference type="SAM" id="MobiDB-lite"/>
    </source>
</evidence>
<feature type="region of interest" description="Disordered" evidence="4">
    <location>
        <begin position="146"/>
        <end position="166"/>
    </location>
</feature>
<evidence type="ECO:0000256" key="3">
    <source>
        <dbReference type="PIRSR" id="PIRSR605511-2"/>
    </source>
</evidence>
<evidence type="ECO:0000313" key="7">
    <source>
        <dbReference type="Proteomes" id="UP001221142"/>
    </source>
</evidence>
<organism evidence="6 7">
    <name type="scientific">Roridomyces roridus</name>
    <dbReference type="NCBI Taxonomy" id="1738132"/>
    <lineage>
        <taxon>Eukaryota</taxon>
        <taxon>Fungi</taxon>
        <taxon>Dikarya</taxon>
        <taxon>Basidiomycota</taxon>
        <taxon>Agaricomycotina</taxon>
        <taxon>Agaricomycetes</taxon>
        <taxon>Agaricomycetidae</taxon>
        <taxon>Agaricales</taxon>
        <taxon>Marasmiineae</taxon>
        <taxon>Mycenaceae</taxon>
        <taxon>Roridomyces</taxon>
    </lineage>
</organism>
<accession>A0AAD7B1B9</accession>
<dbReference type="InterPro" id="IPR011042">
    <property type="entry name" value="6-blade_b-propeller_TolB-like"/>
</dbReference>
<reference evidence="6" key="1">
    <citation type="submission" date="2023-03" db="EMBL/GenBank/DDBJ databases">
        <title>Massive genome expansion in bonnet fungi (Mycena s.s.) driven by repeated elements and novel gene families across ecological guilds.</title>
        <authorList>
            <consortium name="Lawrence Berkeley National Laboratory"/>
            <person name="Harder C.B."/>
            <person name="Miyauchi S."/>
            <person name="Viragh M."/>
            <person name="Kuo A."/>
            <person name="Thoen E."/>
            <person name="Andreopoulos B."/>
            <person name="Lu D."/>
            <person name="Skrede I."/>
            <person name="Drula E."/>
            <person name="Henrissat B."/>
            <person name="Morin E."/>
            <person name="Kohler A."/>
            <person name="Barry K."/>
            <person name="LaButti K."/>
            <person name="Morin E."/>
            <person name="Salamov A."/>
            <person name="Lipzen A."/>
            <person name="Mereny Z."/>
            <person name="Hegedus B."/>
            <person name="Baldrian P."/>
            <person name="Stursova M."/>
            <person name="Weitz H."/>
            <person name="Taylor A."/>
            <person name="Grigoriev I.V."/>
            <person name="Nagy L.G."/>
            <person name="Martin F."/>
            <person name="Kauserud H."/>
        </authorList>
    </citation>
    <scope>NUCLEOTIDE SEQUENCE</scope>
    <source>
        <strain evidence="6">9284</strain>
    </source>
</reference>
<protein>
    <submittedName>
        <fullName evidence="6">SMP-30/Gluconolaconase/LRE-like region-domain-containing protein</fullName>
    </submittedName>
</protein>
<proteinExistence type="inferred from homology"/>
<feature type="compositionally biased region" description="Low complexity" evidence="4">
    <location>
        <begin position="12"/>
        <end position="31"/>
    </location>
</feature>
<dbReference type="GO" id="GO:0019853">
    <property type="term" value="P:L-ascorbic acid biosynthetic process"/>
    <property type="evidence" value="ECO:0007669"/>
    <property type="project" value="TreeGrafter"/>
</dbReference>
<dbReference type="SUPFAM" id="SSF63829">
    <property type="entry name" value="Calcium-dependent phosphotriesterase"/>
    <property type="match status" value="1"/>
</dbReference>
<dbReference type="InterPro" id="IPR005511">
    <property type="entry name" value="SMP-30"/>
</dbReference>
<comment type="similarity">
    <text evidence="1">Belongs to the SMP-30/CGR1 family.</text>
</comment>
<feature type="active site" description="Proton donor/acceptor" evidence="2">
    <location>
        <position position="294"/>
    </location>
</feature>
<dbReference type="Proteomes" id="UP001221142">
    <property type="component" value="Unassembled WGS sequence"/>
</dbReference>